<dbReference type="AlphaFoldDB" id="A0AAJ4ZDG6"/>
<name>A0AAJ4ZDG6_PANPU</name>
<dbReference type="Proteomes" id="UP000035086">
    <property type="component" value="Chromosome"/>
</dbReference>
<dbReference type="RefSeq" id="WP_039406545.1">
    <property type="nucleotide sequence ID" value="NZ_CP010310.2"/>
</dbReference>
<dbReference type="InterPro" id="IPR011004">
    <property type="entry name" value="Trimer_LpxA-like_sf"/>
</dbReference>
<reference evidence="2" key="2">
    <citation type="submission" date="2016-11" db="EMBL/GenBank/DDBJ databases">
        <title>Complete Genome Sequencing of Pandoraea pulmonicola DSM 16583.</title>
        <authorList>
            <person name="Chan K.-G."/>
        </authorList>
    </citation>
    <scope>NUCLEOTIDE SEQUENCE</scope>
    <source>
        <strain evidence="2">DSM 16583</strain>
    </source>
</reference>
<dbReference type="Gene3D" id="3.40.50.20">
    <property type="match status" value="1"/>
</dbReference>
<dbReference type="PANTHER" id="PTHR43300">
    <property type="entry name" value="ACETYLTRANSFERASE"/>
    <property type="match status" value="1"/>
</dbReference>
<dbReference type="SUPFAM" id="SSF51161">
    <property type="entry name" value="Trimeric LpxA-like enzymes"/>
    <property type="match status" value="1"/>
</dbReference>
<dbReference type="GO" id="GO:0047200">
    <property type="term" value="F:tetrahydrodipicolinate N-acetyltransferase activity"/>
    <property type="evidence" value="ECO:0007669"/>
    <property type="project" value="UniProtKB-EC"/>
</dbReference>
<evidence type="ECO:0000313" key="4">
    <source>
        <dbReference type="Proteomes" id="UP000035086"/>
    </source>
</evidence>
<dbReference type="EC" id="2.3.1.89" evidence="3"/>
<sequence length="222" mass="24593">MEAKKVFIVGAGEFAQIAYEYFTYDSDYEVVAFCVNKEYIKESTLYNLPVVPYEEVETRFPAGEYLAFTGIPASDMNRTRTRFYQDLKAKGYSFATYVSSRAFVWRNATIGENSFIFEMNTIQPFVTVGNNCILWSGNHVGHRSVIHDNCFITSHAVISGYCDIGSGTFIGVNATLNDNVRVAENCLIAAGSHIAKDTEAERIYAGSPARTVPGKSSFEAGI</sequence>
<protein>
    <submittedName>
        <fullName evidence="3">2,3,4,5-tetrahydropyridine-2,6-dicarboxylate N-acetyltransferase</fullName>
        <ecNumber evidence="3">2.3.1.89</ecNumber>
    </submittedName>
    <submittedName>
        <fullName evidence="2">Sugar O-acyltransferase</fullName>
    </submittedName>
</protein>
<gene>
    <name evidence="3" type="primary">dapH</name>
    <name evidence="3" type="ORF">NCTC13159_02778</name>
    <name evidence="2" type="ORF">RO07_07440</name>
</gene>
<evidence type="ECO:0000313" key="2">
    <source>
        <dbReference type="EMBL" id="AJC20345.1"/>
    </source>
</evidence>
<keyword evidence="3" id="KW-0808">Transferase</keyword>
<dbReference type="KEGG" id="ppul:RO07_07440"/>
<dbReference type="PANTHER" id="PTHR43300:SF4">
    <property type="entry name" value="ACYL-[ACYL-CARRIER-PROTEIN]--UDP-N-ACETYLGLUCOSAMINE O-ACYLTRANSFERASE"/>
    <property type="match status" value="1"/>
</dbReference>
<dbReference type="Proteomes" id="UP000254589">
    <property type="component" value="Unassembled WGS sequence"/>
</dbReference>
<dbReference type="EMBL" id="CP010310">
    <property type="protein sequence ID" value="AJC20345.1"/>
    <property type="molecule type" value="Genomic_DNA"/>
</dbReference>
<evidence type="ECO:0000256" key="1">
    <source>
        <dbReference type="ARBA" id="ARBA00007274"/>
    </source>
</evidence>
<keyword evidence="3" id="KW-0012">Acyltransferase</keyword>
<organism evidence="3 5">
    <name type="scientific">Pandoraea pulmonicola</name>
    <dbReference type="NCBI Taxonomy" id="93221"/>
    <lineage>
        <taxon>Bacteria</taxon>
        <taxon>Pseudomonadati</taxon>
        <taxon>Pseudomonadota</taxon>
        <taxon>Betaproteobacteria</taxon>
        <taxon>Burkholderiales</taxon>
        <taxon>Burkholderiaceae</taxon>
        <taxon>Pandoraea</taxon>
    </lineage>
</organism>
<dbReference type="Gene3D" id="2.160.10.10">
    <property type="entry name" value="Hexapeptide repeat proteins"/>
    <property type="match status" value="1"/>
</dbReference>
<reference evidence="4" key="1">
    <citation type="submission" date="2014-12" db="EMBL/GenBank/DDBJ databases">
        <title>Complete Genome Sequencing of Pandoraea pulmonicola DSM 16583.</title>
        <authorList>
            <person name="Chan K.-G."/>
        </authorList>
    </citation>
    <scope>NUCLEOTIDE SEQUENCE [LARGE SCALE GENOMIC DNA]</scope>
    <source>
        <strain evidence="4">DSM 16583</strain>
    </source>
</reference>
<keyword evidence="4" id="KW-1185">Reference proteome</keyword>
<proteinExistence type="inferred from homology"/>
<evidence type="ECO:0000313" key="5">
    <source>
        <dbReference type="Proteomes" id="UP000254589"/>
    </source>
</evidence>
<dbReference type="InterPro" id="IPR001451">
    <property type="entry name" value="Hexapep"/>
</dbReference>
<reference evidence="3 5" key="3">
    <citation type="submission" date="2018-06" db="EMBL/GenBank/DDBJ databases">
        <authorList>
            <consortium name="Pathogen Informatics"/>
            <person name="Doyle S."/>
        </authorList>
    </citation>
    <scope>NUCLEOTIDE SEQUENCE [LARGE SCALE GENOMIC DNA]</scope>
    <source>
        <strain evidence="3 5">NCTC13159</strain>
    </source>
</reference>
<accession>A0AAJ4ZDG6</accession>
<evidence type="ECO:0000313" key="3">
    <source>
        <dbReference type="EMBL" id="SUA91285.1"/>
    </source>
</evidence>
<dbReference type="CDD" id="cd03360">
    <property type="entry name" value="LbH_AT_putative"/>
    <property type="match status" value="1"/>
</dbReference>
<dbReference type="Pfam" id="PF00132">
    <property type="entry name" value="Hexapep"/>
    <property type="match status" value="2"/>
</dbReference>
<dbReference type="InterPro" id="IPR020019">
    <property type="entry name" value="AcTrfase_PglD-like"/>
</dbReference>
<dbReference type="EMBL" id="UGSJ01000001">
    <property type="protein sequence ID" value="SUA91285.1"/>
    <property type="molecule type" value="Genomic_DNA"/>
</dbReference>
<comment type="similarity">
    <text evidence="1">Belongs to the transferase hexapeptide repeat family.</text>
</comment>
<dbReference type="InterPro" id="IPR050179">
    <property type="entry name" value="Trans_hexapeptide_repeat"/>
</dbReference>
<dbReference type="NCBIfam" id="TIGR03570">
    <property type="entry name" value="NeuD_NnaD"/>
    <property type="match status" value="1"/>
</dbReference>